<organism evidence="1 2">
    <name type="scientific">Streptomyces broussonetiae</name>
    <dbReference type="NCBI Taxonomy" id="2686304"/>
    <lineage>
        <taxon>Bacteria</taxon>
        <taxon>Bacillati</taxon>
        <taxon>Actinomycetota</taxon>
        <taxon>Actinomycetes</taxon>
        <taxon>Kitasatosporales</taxon>
        <taxon>Streptomycetaceae</taxon>
        <taxon>Streptomyces</taxon>
    </lineage>
</organism>
<proteinExistence type="predicted"/>
<dbReference type="EMBL" id="CP047020">
    <property type="protein sequence ID" value="QHA10083.1"/>
    <property type="molecule type" value="Genomic_DNA"/>
</dbReference>
<protein>
    <submittedName>
        <fullName evidence="1">Pyridoxamine 5'-phosphate oxidase family protein</fullName>
    </submittedName>
</protein>
<dbReference type="SUPFAM" id="SSF50475">
    <property type="entry name" value="FMN-binding split barrel"/>
    <property type="match status" value="1"/>
</dbReference>
<dbReference type="Gene3D" id="2.30.110.10">
    <property type="entry name" value="Electron Transport, Fmn-binding Protein, Chain A"/>
    <property type="match status" value="1"/>
</dbReference>
<dbReference type="AlphaFoldDB" id="A0A6I6NAX8"/>
<keyword evidence="2" id="KW-1185">Reference proteome</keyword>
<dbReference type="KEGG" id="sbro:GQF42_38535"/>
<evidence type="ECO:0000313" key="1">
    <source>
        <dbReference type="EMBL" id="QHA10083.1"/>
    </source>
</evidence>
<sequence>MKRRTDRLWSAADAPFDIDEFLRQPLVARVATGHRVIRPVWYLWEDETFWVITGKWSRLADRLQADSAFELVVDTCDIRTGRTLQVIARGCGSVVPFEDAERGRRKLVRYLGPDETLWDDRFALPQPPTDETWWAKLVPDTMWVSDQSFKPSMNGS</sequence>
<accession>A0A6I6NAX8</accession>
<reference evidence="1 2" key="1">
    <citation type="submission" date="2019-12" db="EMBL/GenBank/DDBJ databases">
        <title>Streptomyces sp. strain T44 isolated from rhizosphere soil of Broussonetia papyrifera.</title>
        <authorList>
            <person name="Mo P."/>
        </authorList>
    </citation>
    <scope>NUCLEOTIDE SEQUENCE [LARGE SCALE GENOMIC DNA]</scope>
    <source>
        <strain evidence="1 2">T44</strain>
    </source>
</reference>
<name>A0A6I6NAX8_9ACTN</name>
<dbReference type="InterPro" id="IPR012349">
    <property type="entry name" value="Split_barrel_FMN-bd"/>
</dbReference>
<gene>
    <name evidence="1" type="ORF">GQF42_38535</name>
</gene>
<evidence type="ECO:0000313" key="2">
    <source>
        <dbReference type="Proteomes" id="UP000436138"/>
    </source>
</evidence>
<dbReference type="Proteomes" id="UP000436138">
    <property type="component" value="Chromosome"/>
</dbReference>